<evidence type="ECO:0000313" key="2">
    <source>
        <dbReference type="EMBL" id="ORX80770.1"/>
    </source>
</evidence>
<comment type="caution">
    <text evidence="2">The sequence shown here is derived from an EMBL/GenBank/DDBJ whole genome shotgun (WGS) entry which is preliminary data.</text>
</comment>
<feature type="transmembrane region" description="Helical" evidence="1">
    <location>
        <begin position="133"/>
        <end position="153"/>
    </location>
</feature>
<dbReference type="EMBL" id="MCFG01000136">
    <property type="protein sequence ID" value="ORX80770.1"/>
    <property type="molecule type" value="Genomic_DNA"/>
</dbReference>
<protein>
    <submittedName>
        <fullName evidence="2">Uncharacterized protein</fullName>
    </submittedName>
</protein>
<keyword evidence="1" id="KW-0472">Membrane</keyword>
<feature type="transmembrane region" description="Helical" evidence="1">
    <location>
        <begin position="228"/>
        <end position="253"/>
    </location>
</feature>
<reference evidence="2 3" key="1">
    <citation type="submission" date="2016-08" db="EMBL/GenBank/DDBJ databases">
        <title>A Parts List for Fungal Cellulosomes Revealed by Comparative Genomics.</title>
        <authorList>
            <consortium name="DOE Joint Genome Institute"/>
            <person name="Haitjema C.H."/>
            <person name="Gilmore S.P."/>
            <person name="Henske J.K."/>
            <person name="Solomon K.V."/>
            <person name="De Groot R."/>
            <person name="Kuo A."/>
            <person name="Mondo S.J."/>
            <person name="Salamov A.A."/>
            <person name="Labutti K."/>
            <person name="Zhao Z."/>
            <person name="Chiniquy J."/>
            <person name="Barry K."/>
            <person name="Brewer H.M."/>
            <person name="Purvine S.O."/>
            <person name="Wright A.T."/>
            <person name="Boxma B."/>
            <person name="Van Alen T."/>
            <person name="Hackstein J.H."/>
            <person name="Baker S.E."/>
            <person name="Grigoriev I.V."/>
            <person name="O'Malley M.A."/>
        </authorList>
    </citation>
    <scope>NUCLEOTIDE SEQUENCE [LARGE SCALE GENOMIC DNA]</scope>
    <source>
        <strain evidence="2 3">S4</strain>
    </source>
</reference>
<organism evidence="2 3">
    <name type="scientific">Anaeromyces robustus</name>
    <dbReference type="NCBI Taxonomy" id="1754192"/>
    <lineage>
        <taxon>Eukaryota</taxon>
        <taxon>Fungi</taxon>
        <taxon>Fungi incertae sedis</taxon>
        <taxon>Chytridiomycota</taxon>
        <taxon>Chytridiomycota incertae sedis</taxon>
        <taxon>Neocallimastigomycetes</taxon>
        <taxon>Neocallimastigales</taxon>
        <taxon>Neocallimastigaceae</taxon>
        <taxon>Anaeromyces</taxon>
    </lineage>
</organism>
<sequence length="380" mass="45013">MADIDKSYFIENRTASTLEWLWSKGTNYQCYLEFNSKLTKSTKLSMTVENIKIIFSIFVLGDILKKIGDLWPNYYANKYDQNNQLKCNNNAIHPIKWMLQNELANVFSLLGEIFGDLYFLLRIKEISNIKREIKFIFLTCMLFNLSKLFLIIYKLTIGPADIYDSNGVYRNDLIKEHNIKYILIQLIVTYTSVIYSISICIVIKKYIYQRKYLDHNNIIRKFKNISEFRILISSIFNIIAMSLISIANLSQLIYNKKYKNTTIDFTMEELRDFLASIQYFMIYIDQILLFYSQILPSSSVEVYSSSYNYKYSNNSGISSGKFHYENLNHNNLNNDLLIPENNNNINNNSKNDNKYKQLTSYYIDYNEYNRMSKNNKWNNI</sequence>
<dbReference type="Proteomes" id="UP000193944">
    <property type="component" value="Unassembled WGS sequence"/>
</dbReference>
<keyword evidence="1" id="KW-0812">Transmembrane</keyword>
<gene>
    <name evidence="2" type="ORF">BCR32DRAFT_280269</name>
</gene>
<feature type="transmembrane region" description="Helical" evidence="1">
    <location>
        <begin position="182"/>
        <end position="207"/>
    </location>
</feature>
<dbReference type="AlphaFoldDB" id="A0A1Y1X4M6"/>
<evidence type="ECO:0000313" key="3">
    <source>
        <dbReference type="Proteomes" id="UP000193944"/>
    </source>
</evidence>
<keyword evidence="3" id="KW-1185">Reference proteome</keyword>
<evidence type="ECO:0000256" key="1">
    <source>
        <dbReference type="SAM" id="Phobius"/>
    </source>
</evidence>
<name>A0A1Y1X4M6_9FUNG</name>
<keyword evidence="1" id="KW-1133">Transmembrane helix</keyword>
<proteinExistence type="predicted"/>
<reference evidence="2 3" key="2">
    <citation type="submission" date="2016-08" db="EMBL/GenBank/DDBJ databases">
        <title>Pervasive Adenine N6-methylation of Active Genes in Fungi.</title>
        <authorList>
            <consortium name="DOE Joint Genome Institute"/>
            <person name="Mondo S.J."/>
            <person name="Dannebaum R.O."/>
            <person name="Kuo R.C."/>
            <person name="Labutti K."/>
            <person name="Haridas S."/>
            <person name="Kuo A."/>
            <person name="Salamov A."/>
            <person name="Ahrendt S.R."/>
            <person name="Lipzen A."/>
            <person name="Sullivan W."/>
            <person name="Andreopoulos W.B."/>
            <person name="Clum A."/>
            <person name="Lindquist E."/>
            <person name="Daum C."/>
            <person name="Ramamoorthy G.K."/>
            <person name="Gryganskyi A."/>
            <person name="Culley D."/>
            <person name="Magnuson J.K."/>
            <person name="James T.Y."/>
            <person name="O'Malley M.A."/>
            <person name="Stajich J.E."/>
            <person name="Spatafora J.W."/>
            <person name="Visel A."/>
            <person name="Grigoriev I.V."/>
        </authorList>
    </citation>
    <scope>NUCLEOTIDE SEQUENCE [LARGE SCALE GENOMIC DNA]</scope>
    <source>
        <strain evidence="2 3">S4</strain>
    </source>
</reference>
<accession>A0A1Y1X4M6</accession>